<evidence type="ECO:0000256" key="1">
    <source>
        <dbReference type="SAM" id="MobiDB-lite"/>
    </source>
</evidence>
<feature type="compositionally biased region" description="Basic and acidic residues" evidence="1">
    <location>
        <begin position="22"/>
        <end position="34"/>
    </location>
</feature>
<feature type="transmembrane region" description="Helical" evidence="2">
    <location>
        <begin position="123"/>
        <end position="142"/>
    </location>
</feature>
<reference evidence="3 4" key="1">
    <citation type="submission" date="2018-06" db="EMBL/GenBank/DDBJ databases">
        <title>Streptacidiphilus pinicola sp. nov., isolated from pine grove soil.</title>
        <authorList>
            <person name="Roh S.G."/>
            <person name="Park S."/>
            <person name="Kim M.-K."/>
            <person name="Yun B.-R."/>
            <person name="Park J."/>
            <person name="Kim M.J."/>
            <person name="Kim Y.S."/>
            <person name="Kim S.B."/>
        </authorList>
    </citation>
    <scope>NUCLEOTIDE SEQUENCE [LARGE SCALE GENOMIC DNA]</scope>
    <source>
        <strain evidence="3 4">MMS16-CNU450</strain>
    </source>
</reference>
<dbReference type="PANTHER" id="PTHR38441">
    <property type="entry name" value="INTEGRAL MEMBRANE PROTEIN-RELATED"/>
    <property type="match status" value="1"/>
</dbReference>
<comment type="caution">
    <text evidence="3">The sequence shown here is derived from an EMBL/GenBank/DDBJ whole genome shotgun (WGS) entry which is preliminary data.</text>
</comment>
<proteinExistence type="predicted"/>
<feature type="compositionally biased region" description="Low complexity" evidence="1">
    <location>
        <begin position="35"/>
        <end position="50"/>
    </location>
</feature>
<keyword evidence="2" id="KW-1133">Transmembrane helix</keyword>
<keyword evidence="2" id="KW-0472">Membrane</keyword>
<feature type="region of interest" description="Disordered" evidence="1">
    <location>
        <begin position="1"/>
        <end position="54"/>
    </location>
</feature>
<dbReference type="Pfam" id="PF04341">
    <property type="entry name" value="DUF485"/>
    <property type="match status" value="1"/>
</dbReference>
<name>A0A2X0ICB8_9ACTN</name>
<feature type="transmembrane region" description="Helical" evidence="2">
    <location>
        <begin position="86"/>
        <end position="111"/>
    </location>
</feature>
<dbReference type="Proteomes" id="UP000248889">
    <property type="component" value="Unassembled WGS sequence"/>
</dbReference>
<dbReference type="AlphaFoldDB" id="A0A2X0ICB8"/>
<evidence type="ECO:0000313" key="3">
    <source>
        <dbReference type="EMBL" id="RAG82612.1"/>
    </source>
</evidence>
<dbReference type="OrthoDB" id="3543412at2"/>
<evidence type="ECO:0000313" key="4">
    <source>
        <dbReference type="Proteomes" id="UP000248889"/>
    </source>
</evidence>
<organism evidence="3 4">
    <name type="scientific">Streptacidiphilus pinicola</name>
    <dbReference type="NCBI Taxonomy" id="2219663"/>
    <lineage>
        <taxon>Bacteria</taxon>
        <taxon>Bacillati</taxon>
        <taxon>Actinomycetota</taxon>
        <taxon>Actinomycetes</taxon>
        <taxon>Kitasatosporales</taxon>
        <taxon>Streptomycetaceae</taxon>
        <taxon>Streptacidiphilus</taxon>
    </lineage>
</organism>
<keyword evidence="2" id="KW-0812">Transmembrane</keyword>
<evidence type="ECO:0000256" key="2">
    <source>
        <dbReference type="SAM" id="Phobius"/>
    </source>
</evidence>
<dbReference type="InterPro" id="IPR007436">
    <property type="entry name" value="DUF485"/>
</dbReference>
<gene>
    <name evidence="3" type="ORF">DN069_26755</name>
</gene>
<sequence length="165" mass="18773">MAPNTEQSTEESFDWWSAPAPAREKQEQRQEHGSAADPYAEPAADPYAEPAADRAAEPVDDAAAAIYRAVHESPEFREIRTRYRRFVFPATAAFLLWYLLYVVLAVSAPQLMARPIAGPFNTAWLLGLLQFASTFLLTWLYARHARAHRDRAALGLRWETQDRLR</sequence>
<dbReference type="EMBL" id="QKYN01000111">
    <property type="protein sequence ID" value="RAG82612.1"/>
    <property type="molecule type" value="Genomic_DNA"/>
</dbReference>
<keyword evidence="4" id="KW-1185">Reference proteome</keyword>
<accession>A0A2X0ICB8</accession>
<protein>
    <submittedName>
        <fullName evidence="3">DUF485 domain-containing protein</fullName>
    </submittedName>
</protein>
<dbReference type="PANTHER" id="PTHR38441:SF1">
    <property type="entry name" value="MEMBRANE PROTEIN"/>
    <property type="match status" value="1"/>
</dbReference>